<dbReference type="Proteomes" id="UP000266188">
    <property type="component" value="Unassembled WGS sequence"/>
</dbReference>
<evidence type="ECO:0000313" key="2">
    <source>
        <dbReference type="Proteomes" id="UP000266188"/>
    </source>
</evidence>
<reference evidence="2" key="1">
    <citation type="submission" date="2017-02" db="EMBL/GenBank/DDBJ databases">
        <authorList>
            <person name="Tafer H."/>
            <person name="Lopandic K."/>
        </authorList>
    </citation>
    <scope>NUCLEOTIDE SEQUENCE [LARGE SCALE GENOMIC DNA]</scope>
    <source>
        <strain evidence="2">CBS 366.77</strain>
    </source>
</reference>
<name>A0A3A2ZPE4_9EURO</name>
<keyword evidence="2" id="KW-1185">Reference proteome</keyword>
<dbReference type="EMBL" id="MVGC01000059">
    <property type="protein sequence ID" value="RJE25059.1"/>
    <property type="molecule type" value="Genomic_DNA"/>
</dbReference>
<evidence type="ECO:0000313" key="1">
    <source>
        <dbReference type="EMBL" id="RJE25059.1"/>
    </source>
</evidence>
<proteinExistence type="predicted"/>
<gene>
    <name evidence="1" type="ORF">PHISCL_02594</name>
</gene>
<sequence>MIDNLRVAGNTSLVLPRHWQGNALSSPSWIEEFRVYRALWRLQLYSDLRYAATPIEDSKAKIPTEEQEQERGRWSWSVTDIELINAYTPLGAIFQQKIEHEIQAVTDVLIDLGAAVSSQFPPADHKYSLPFFTSLQVSNPADHPVCTSSPGRINGHDVEMHYG</sequence>
<accession>A0A3A2ZPE4</accession>
<dbReference type="AlphaFoldDB" id="A0A3A2ZPE4"/>
<organism evidence="1 2">
    <name type="scientific">Aspergillus sclerotialis</name>
    <dbReference type="NCBI Taxonomy" id="2070753"/>
    <lineage>
        <taxon>Eukaryota</taxon>
        <taxon>Fungi</taxon>
        <taxon>Dikarya</taxon>
        <taxon>Ascomycota</taxon>
        <taxon>Pezizomycotina</taxon>
        <taxon>Eurotiomycetes</taxon>
        <taxon>Eurotiomycetidae</taxon>
        <taxon>Eurotiales</taxon>
        <taxon>Aspergillaceae</taxon>
        <taxon>Aspergillus</taxon>
        <taxon>Aspergillus subgen. Polypaecilum</taxon>
    </lineage>
</organism>
<dbReference type="OrthoDB" id="4358152at2759"/>
<protein>
    <submittedName>
        <fullName evidence="1">Uncharacterized protein</fullName>
    </submittedName>
</protein>
<comment type="caution">
    <text evidence="1">The sequence shown here is derived from an EMBL/GenBank/DDBJ whole genome shotgun (WGS) entry which is preliminary data.</text>
</comment>